<protein>
    <submittedName>
        <fullName evidence="1">Coenzyme A synthase, isoform CRA_b</fullName>
    </submittedName>
</protein>
<dbReference type="AGR" id="RGD:1549767"/>
<evidence type="ECO:0000313" key="3">
    <source>
        <dbReference type="RGD" id="1549767"/>
    </source>
</evidence>
<accession>A6HJ79</accession>
<dbReference type="EMBL" id="CH473948">
    <property type="protein sequence ID" value="EDM06084.1"/>
    <property type="molecule type" value="Genomic_DNA"/>
</dbReference>
<dbReference type="RGD" id="1549767">
    <property type="gene designation" value="Coasy"/>
</dbReference>
<dbReference type="AlphaFoldDB" id="A6HJ79"/>
<sequence length="85" mass="9574">MSHSARWKRLGIFYRNASPRLTRPGTDSGFSVAPHWPLELTNLMVRRNGGLDVYPMSGLRGFKLSCAGHREKLGSRPSMLEFGQQ</sequence>
<evidence type="ECO:0000313" key="2">
    <source>
        <dbReference type="Proteomes" id="UP000234681"/>
    </source>
</evidence>
<organism evidence="1 2">
    <name type="scientific">Rattus norvegicus</name>
    <name type="common">Rat</name>
    <dbReference type="NCBI Taxonomy" id="10116"/>
    <lineage>
        <taxon>Eukaryota</taxon>
        <taxon>Metazoa</taxon>
        <taxon>Chordata</taxon>
        <taxon>Craniata</taxon>
        <taxon>Vertebrata</taxon>
        <taxon>Euteleostomi</taxon>
        <taxon>Mammalia</taxon>
        <taxon>Eutheria</taxon>
        <taxon>Euarchontoglires</taxon>
        <taxon>Glires</taxon>
        <taxon>Rodentia</taxon>
        <taxon>Myomorpha</taxon>
        <taxon>Muroidea</taxon>
        <taxon>Muridae</taxon>
        <taxon>Murinae</taxon>
        <taxon>Rattus</taxon>
    </lineage>
</organism>
<reference evidence="1 2" key="1">
    <citation type="submission" date="2005-07" db="EMBL/GenBank/DDBJ databases">
        <authorList>
            <person name="Mural R.J."/>
            <person name="Li P.W."/>
            <person name="Adams M.D."/>
            <person name="Amanatides P.G."/>
            <person name="Baden-Tillson H."/>
            <person name="Barnstead M."/>
            <person name="Chin S.H."/>
            <person name="Dew I."/>
            <person name="Evans C.A."/>
            <person name="Ferriera S."/>
            <person name="Flanigan M."/>
            <person name="Fosler C."/>
            <person name="Glodek A."/>
            <person name="Gu Z."/>
            <person name="Holt R.A."/>
            <person name="Jennings D."/>
            <person name="Kraft C.L."/>
            <person name="Lu F."/>
            <person name="Nguyen T."/>
            <person name="Nusskern D.R."/>
            <person name="Pfannkoch C.M."/>
            <person name="Sitter C."/>
            <person name="Sutton G.G."/>
            <person name="Venter J.C."/>
            <person name="Wang Z."/>
            <person name="Woodage T."/>
            <person name="Zheng X.H."/>
            <person name="Zhong F."/>
        </authorList>
    </citation>
    <scope>NUCLEOTIDE SEQUENCE [LARGE SCALE GENOMIC DNA]</scope>
    <source>
        <strain>BN</strain>
        <strain evidence="2">Sprague-Dawley</strain>
    </source>
</reference>
<proteinExistence type="predicted"/>
<dbReference type="Proteomes" id="UP000234681">
    <property type="component" value="Chromosome 10"/>
</dbReference>
<name>A6HJ79_RAT</name>
<gene>
    <name evidence="1 3" type="primary">Coasy</name>
    <name evidence="1" type="ORF">rCG_32929</name>
</gene>
<evidence type="ECO:0000313" key="1">
    <source>
        <dbReference type="EMBL" id="EDM06084.1"/>
    </source>
</evidence>